<proteinExistence type="predicted"/>
<sequence>MNGLLNVIHQKVSVMVSRADIQLALNDFLAERKAACSTHRGSWLRLCETVHVASLQDSDRARYLVRVVNQRGADIALDLRLGAEQLIAQVTRQLGEQAH</sequence>
<evidence type="ECO:0000313" key="2">
    <source>
        <dbReference type="Proteomes" id="UP001189757"/>
    </source>
</evidence>
<reference evidence="1 2" key="1">
    <citation type="submission" date="2023-07" db="EMBL/GenBank/DDBJ databases">
        <authorList>
            <person name="Peeters C."/>
        </authorList>
    </citation>
    <scope>NUCLEOTIDE SEQUENCE [LARGE SCALE GENOMIC DNA]</scope>
    <source>
        <strain evidence="1 2">LMG 18101</strain>
    </source>
</reference>
<organism evidence="1 2">
    <name type="scientific">Ralstonia flaminis</name>
    <dbReference type="NCBI Taxonomy" id="3058597"/>
    <lineage>
        <taxon>Bacteria</taxon>
        <taxon>Pseudomonadati</taxon>
        <taxon>Pseudomonadota</taxon>
        <taxon>Betaproteobacteria</taxon>
        <taxon>Burkholderiales</taxon>
        <taxon>Burkholderiaceae</taxon>
        <taxon>Ralstonia</taxon>
    </lineage>
</organism>
<protein>
    <submittedName>
        <fullName evidence="1">Uncharacterized protein</fullName>
    </submittedName>
</protein>
<name>A0ABN9JSP0_9RALS</name>
<evidence type="ECO:0000313" key="1">
    <source>
        <dbReference type="EMBL" id="CAJ0822870.1"/>
    </source>
</evidence>
<dbReference type="Proteomes" id="UP001189757">
    <property type="component" value="Unassembled WGS sequence"/>
</dbReference>
<dbReference type="RefSeq" id="WP_316682943.1">
    <property type="nucleotide sequence ID" value="NZ_CATZLL010000029.1"/>
</dbReference>
<gene>
    <name evidence="1" type="ORF">LMG18101_05226</name>
</gene>
<comment type="caution">
    <text evidence="1">The sequence shown here is derived from an EMBL/GenBank/DDBJ whole genome shotgun (WGS) entry which is preliminary data.</text>
</comment>
<dbReference type="EMBL" id="CATZLL010000029">
    <property type="protein sequence ID" value="CAJ0822870.1"/>
    <property type="molecule type" value="Genomic_DNA"/>
</dbReference>
<dbReference type="InterPro" id="IPR056113">
    <property type="entry name" value="DUF7696"/>
</dbReference>
<keyword evidence="2" id="KW-1185">Reference proteome</keyword>
<dbReference type="Pfam" id="PF24751">
    <property type="entry name" value="DUF7696"/>
    <property type="match status" value="1"/>
</dbReference>
<accession>A0ABN9JSP0</accession>